<proteinExistence type="predicted"/>
<dbReference type="Proteomes" id="UP000024771">
    <property type="component" value="Chromosome"/>
</dbReference>
<dbReference type="HOGENOM" id="CLU_2220904_0_0_6"/>
<dbReference type="AlphaFoldDB" id="V8R219"/>
<reference evidence="1 2" key="1">
    <citation type="journal article" date="2014" name="Genome Announc.">
        <title>Draft Genome Sequence of Pseudomonas moraviensis R28-S.</title>
        <authorList>
            <person name="Hunter S.S."/>
            <person name="Yano H."/>
            <person name="Loftie-Eaton W."/>
            <person name="Hughes J."/>
            <person name="De Gelder L."/>
            <person name="Stragier P."/>
            <person name="De Vos P."/>
            <person name="Settles M.L."/>
            <person name="Top E.M."/>
        </authorList>
    </citation>
    <scope>NUCLEOTIDE SEQUENCE [LARGE SCALE GENOMIC DNA]</scope>
    <source>
        <strain evidence="2">R28</strain>
    </source>
</reference>
<gene>
    <name evidence="1" type="ORF">PMO01_23405</name>
</gene>
<name>V8R219_9PSED</name>
<accession>V8R219</accession>
<evidence type="ECO:0000313" key="1">
    <source>
        <dbReference type="EMBL" id="ETF06171.1"/>
    </source>
</evidence>
<sequence>MKSKTKIVAELLAFFASHGQRTSTSIANASGLGQPQIHRNLFGKPKRVTKTHRELCIYAKISLELELPDPRTSDVLMDSLANVWDGSEEHARRLAELLFAHRRACM</sequence>
<comment type="caution">
    <text evidence="1">The sequence shown here is derived from an EMBL/GenBank/DDBJ whole genome shotgun (WGS) entry which is preliminary data.</text>
</comment>
<evidence type="ECO:0000313" key="2">
    <source>
        <dbReference type="Proteomes" id="UP000024771"/>
    </source>
</evidence>
<dbReference type="EMBL" id="AYMZ01000010">
    <property type="protein sequence ID" value="ETF06171.1"/>
    <property type="molecule type" value="Genomic_DNA"/>
</dbReference>
<organism evidence="1 2">
    <name type="scientific">Pseudomonas moraviensis R28-S</name>
    <dbReference type="NCBI Taxonomy" id="1395516"/>
    <lineage>
        <taxon>Bacteria</taxon>
        <taxon>Pseudomonadati</taxon>
        <taxon>Pseudomonadota</taxon>
        <taxon>Gammaproteobacteria</taxon>
        <taxon>Pseudomonadales</taxon>
        <taxon>Pseudomonadaceae</taxon>
        <taxon>Pseudomonas</taxon>
    </lineage>
</organism>
<protein>
    <submittedName>
        <fullName evidence="1">Uncharacterized protein</fullName>
    </submittedName>
</protein>
<dbReference type="PATRIC" id="fig|1395516.4.peg.4750"/>